<dbReference type="Proteomes" id="UP001212821">
    <property type="component" value="Chromosome"/>
</dbReference>
<evidence type="ECO:0000313" key="3">
    <source>
        <dbReference type="Proteomes" id="UP001212821"/>
    </source>
</evidence>
<name>A0ABY7QAB0_9ACTN</name>
<dbReference type="NCBIfam" id="NF038353">
    <property type="entry name" value="FxLYD_dom"/>
    <property type="match status" value="1"/>
</dbReference>
<dbReference type="EMBL" id="CP115450">
    <property type="protein sequence ID" value="WBP89061.1"/>
    <property type="molecule type" value="Genomic_DNA"/>
</dbReference>
<keyword evidence="3" id="KW-1185">Reference proteome</keyword>
<evidence type="ECO:0000313" key="2">
    <source>
        <dbReference type="EMBL" id="WBP89061.1"/>
    </source>
</evidence>
<proteinExistence type="predicted"/>
<gene>
    <name evidence="2" type="ORF">O1G21_26625</name>
</gene>
<reference evidence="3" key="1">
    <citation type="submission" date="2022-12" db="EMBL/GenBank/DDBJ databases">
        <authorList>
            <person name="Mo P."/>
        </authorList>
    </citation>
    <scope>NUCLEOTIDE SEQUENCE [LARGE SCALE GENOMIC DNA]</scope>
    <source>
        <strain evidence="3">HUAS 3-15</strain>
    </source>
</reference>
<protein>
    <submittedName>
        <fullName evidence="2">FxLYD domain-containing protein</fullName>
    </submittedName>
</protein>
<sequence length="209" mass="20429">MDRQPLTRATPGPRVTVRPQDPLPSRRQPLVAGALVAAVVGASVLVGCSSSGKGTSTSVSSALSAAASAGSALASAAGGAGSALASAVSQAGSALASVEARASQAVASASSAIAGIKGGLDAKGDVTVGAVTTGTDGRTLAQLTVTNHGQQSYRYLIQVNFTDENGKVLDATAVTVHDLAAGQSVQATARSNMTLAGRVKADVANAVRY</sequence>
<dbReference type="InterPro" id="IPR047676">
    <property type="entry name" value="FxLYD_dom"/>
</dbReference>
<accession>A0ABY7QAB0</accession>
<dbReference type="RefSeq" id="WP_270147166.1">
    <property type="nucleotide sequence ID" value="NZ_CP115450.1"/>
</dbReference>
<feature type="region of interest" description="Disordered" evidence="1">
    <location>
        <begin position="1"/>
        <end position="26"/>
    </location>
</feature>
<organism evidence="2 3">
    <name type="scientific">Kitasatospora cathayae</name>
    <dbReference type="NCBI Taxonomy" id="3004092"/>
    <lineage>
        <taxon>Bacteria</taxon>
        <taxon>Bacillati</taxon>
        <taxon>Actinomycetota</taxon>
        <taxon>Actinomycetes</taxon>
        <taxon>Kitasatosporales</taxon>
        <taxon>Streptomycetaceae</taxon>
        <taxon>Kitasatospora</taxon>
    </lineage>
</organism>
<evidence type="ECO:0000256" key="1">
    <source>
        <dbReference type="SAM" id="MobiDB-lite"/>
    </source>
</evidence>